<feature type="compositionally biased region" description="Low complexity" evidence="10">
    <location>
        <begin position="27"/>
        <end position="47"/>
    </location>
</feature>
<dbReference type="OrthoDB" id="5349119at2759"/>
<evidence type="ECO:0000256" key="1">
    <source>
        <dbReference type="ARBA" id="ARBA00004123"/>
    </source>
</evidence>
<evidence type="ECO:0000256" key="2">
    <source>
        <dbReference type="ARBA" id="ARBA00006661"/>
    </source>
</evidence>
<evidence type="ECO:0000256" key="10">
    <source>
        <dbReference type="SAM" id="MobiDB-lite"/>
    </source>
</evidence>
<comment type="PTM">
    <text evidence="9">Phosphorylated in response to DNA damage.</text>
</comment>
<evidence type="ECO:0000256" key="6">
    <source>
        <dbReference type="ARBA" id="ARBA00023204"/>
    </source>
</evidence>
<dbReference type="InterPro" id="IPR027784">
    <property type="entry name" value="Slx4_ascomycetes"/>
</dbReference>
<evidence type="ECO:0000256" key="9">
    <source>
        <dbReference type="HAMAP-Rule" id="MF_03110"/>
    </source>
</evidence>
<dbReference type="GO" id="GO:0006260">
    <property type="term" value="P:DNA replication"/>
    <property type="evidence" value="ECO:0007669"/>
    <property type="project" value="InterPro"/>
</dbReference>
<feature type="compositionally biased region" description="Polar residues" evidence="10">
    <location>
        <begin position="48"/>
        <end position="64"/>
    </location>
</feature>
<gene>
    <name evidence="9" type="primary">SLX4</name>
    <name evidence="11" type="ORF">K402DRAFT_389975</name>
</gene>
<evidence type="ECO:0000256" key="7">
    <source>
        <dbReference type="ARBA" id="ARBA00023242"/>
    </source>
</evidence>
<dbReference type="InterPro" id="IPR017956">
    <property type="entry name" value="AT_hook_DNA-bd_motif"/>
</dbReference>
<comment type="subunit">
    <text evidence="9">Forms a heterodimer with SLX1.</text>
</comment>
<evidence type="ECO:0000313" key="12">
    <source>
        <dbReference type="Proteomes" id="UP000800041"/>
    </source>
</evidence>
<dbReference type="GO" id="GO:0033557">
    <property type="term" value="C:Slx1-Slx4 complex"/>
    <property type="evidence" value="ECO:0007669"/>
    <property type="project" value="UniProtKB-UniRule"/>
</dbReference>
<feature type="compositionally biased region" description="Basic and acidic residues" evidence="10">
    <location>
        <begin position="229"/>
        <end position="244"/>
    </location>
</feature>
<dbReference type="GO" id="GO:0006310">
    <property type="term" value="P:DNA recombination"/>
    <property type="evidence" value="ECO:0007669"/>
    <property type="project" value="UniProtKB-UniRule"/>
</dbReference>
<feature type="compositionally biased region" description="Low complexity" evidence="10">
    <location>
        <begin position="405"/>
        <end position="419"/>
    </location>
</feature>
<feature type="compositionally biased region" description="Polar residues" evidence="10">
    <location>
        <begin position="341"/>
        <end position="363"/>
    </location>
</feature>
<feature type="region of interest" description="Disordered" evidence="10">
    <location>
        <begin position="439"/>
        <end position="485"/>
    </location>
</feature>
<evidence type="ECO:0000256" key="4">
    <source>
        <dbReference type="ARBA" id="ARBA00022763"/>
    </source>
</evidence>
<keyword evidence="4 9" id="KW-0227">DNA damage</keyword>
<keyword evidence="12" id="KW-1185">Reference proteome</keyword>
<dbReference type="AlphaFoldDB" id="A0A6G1HAW3"/>
<feature type="region of interest" description="Disordered" evidence="10">
    <location>
        <begin position="227"/>
        <end position="263"/>
    </location>
</feature>
<feature type="compositionally biased region" description="Polar residues" evidence="10">
    <location>
        <begin position="469"/>
        <end position="485"/>
    </location>
</feature>
<evidence type="ECO:0000313" key="11">
    <source>
        <dbReference type="EMBL" id="KAF1990351.1"/>
    </source>
</evidence>
<name>A0A6G1HAW3_9PEZI</name>
<keyword evidence="6 9" id="KW-0234">DNA repair</keyword>
<feature type="compositionally biased region" description="Polar residues" evidence="10">
    <location>
        <begin position="179"/>
        <end position="197"/>
    </location>
</feature>
<sequence>MAASMQLVILSSSPLGRNEPVTAPPQSAQSRLSEENSSSSESLPSLSTFLKNMKPNNGTKSGSRAAQIAVASPTSAQSMERLVQEVQHDVQPLEDSVTIKRLKRLRKREPEFKTAQQTPAREQRTLSHVADPQTDIFEFPPPSHHPAEPLPSKSTKNPRAKKEKAESQTKLKSGKVTKPRTSGSSKRTVSKTTKASATVSEHFVIEGANTTATISPRRADVPLNLELEQADKRRSDWTPPKDTRQTPIKTTSTGSPSISTSSHGNAVVLTDILAAYSYQAAVQSEQDSAIPVRNVSGEPFTKRKKIEFMPPVVGPAPAMPEDPHAAKPAAQKQPKKKPRTITESATEQYKRTNTSAIGSTTSDFFAPQSLDSSESKEKRLESQVQSSKAEFKKPGRPRKSKDPAKAASGRSKKSASVARKLLSPETAALRIQNQDLLFGTSSQLAREDSPTFLRDLQQAMRDSEAASDNIASETPSGHMQSSFSRLKSSKTLWSAAARDEKDSLLEPQPGLSALQQPSLRREFQVGEDVALIETAKSKNANTSTILHDRRSDMYDDSFIDIDSIPARPSVLQKTTLGKSDSVLPEFRSVLDDDSFVDIDTTSVRPTVVQNAVSAKAGGVLQERHLDVDTDSFIDIDTIPIRATKVQSTTPAKAGPKTALQPLMYDANPRVLSPHPRRFSTTSNDAASKPKKKAKDPVGKPPVSDQTQQAEAPPKKRRGRPPKAPASESGVQPVPKPKGRPRKSPATGKAPPAPPRKPTKKAASERDPPKTPTASLKTYSRGKWHDVDEIEDSEPELTPPPRRHRNQPSSQSPPLELVAPAKTASKKATATAALANFPDWAETQTTLYPQISAMVKSAPPTTDPTRPSWWEKMLMYDPIVIEDLTEWLNEGGVRVGRVVREVTGKGKKKEVDMVQAEEEVKAWMVQKWCEDHSVCCLWREGLRGGVRSRY</sequence>
<keyword evidence="3 9" id="KW-0597">Phosphoprotein</keyword>
<dbReference type="GO" id="GO:0003677">
    <property type="term" value="F:DNA binding"/>
    <property type="evidence" value="ECO:0007669"/>
    <property type="project" value="InterPro"/>
</dbReference>
<evidence type="ECO:0000256" key="3">
    <source>
        <dbReference type="ARBA" id="ARBA00022553"/>
    </source>
</evidence>
<keyword evidence="5 9" id="KW-0233">DNA recombination</keyword>
<dbReference type="EMBL" id="ML977142">
    <property type="protein sequence ID" value="KAF1990351.1"/>
    <property type="molecule type" value="Genomic_DNA"/>
</dbReference>
<accession>A0A6G1HAW3</accession>
<dbReference type="GO" id="GO:0006281">
    <property type="term" value="P:DNA repair"/>
    <property type="evidence" value="ECO:0007669"/>
    <property type="project" value="UniProtKB-UniRule"/>
</dbReference>
<feature type="region of interest" description="Disordered" evidence="10">
    <location>
        <begin position="645"/>
        <end position="814"/>
    </location>
</feature>
<dbReference type="GO" id="GO:0017108">
    <property type="term" value="F:5'-flap endonuclease activity"/>
    <property type="evidence" value="ECO:0007669"/>
    <property type="project" value="InterPro"/>
</dbReference>
<comment type="function">
    <text evidence="9">Regulatory subunit of the SLX1-SLX4 structure-specific endonuclease that resolves DNA secondary structures generated during DNA repair and recombination. Has endonuclease activity towards branched DNA substrates, introducing single-strand cuts in duplex DNA close to junctions with ss-DNA.</text>
</comment>
<feature type="region of interest" description="Disordered" evidence="10">
    <location>
        <begin position="301"/>
        <end position="419"/>
    </location>
</feature>
<dbReference type="Pfam" id="PF09494">
    <property type="entry name" value="Slx4"/>
    <property type="match status" value="1"/>
</dbReference>
<feature type="region of interest" description="Disordered" evidence="10">
    <location>
        <begin position="107"/>
        <end position="197"/>
    </location>
</feature>
<keyword evidence="7 9" id="KW-0539">Nucleus</keyword>
<feature type="compositionally biased region" description="Low complexity" evidence="10">
    <location>
        <begin position="246"/>
        <end position="262"/>
    </location>
</feature>
<organism evidence="11 12">
    <name type="scientific">Aulographum hederae CBS 113979</name>
    <dbReference type="NCBI Taxonomy" id="1176131"/>
    <lineage>
        <taxon>Eukaryota</taxon>
        <taxon>Fungi</taxon>
        <taxon>Dikarya</taxon>
        <taxon>Ascomycota</taxon>
        <taxon>Pezizomycotina</taxon>
        <taxon>Dothideomycetes</taxon>
        <taxon>Pleosporomycetidae</taxon>
        <taxon>Aulographales</taxon>
        <taxon>Aulographaceae</taxon>
    </lineage>
</organism>
<protein>
    <recommendedName>
        <fullName evidence="8 9">Structure-specific endonuclease subunit SLX4</fullName>
    </recommendedName>
</protein>
<dbReference type="Proteomes" id="UP000800041">
    <property type="component" value="Unassembled WGS sequence"/>
</dbReference>
<reference evidence="11" key="1">
    <citation type="journal article" date="2020" name="Stud. Mycol.">
        <title>101 Dothideomycetes genomes: a test case for predicting lifestyles and emergence of pathogens.</title>
        <authorList>
            <person name="Haridas S."/>
            <person name="Albert R."/>
            <person name="Binder M."/>
            <person name="Bloem J."/>
            <person name="Labutti K."/>
            <person name="Salamov A."/>
            <person name="Andreopoulos B."/>
            <person name="Baker S."/>
            <person name="Barry K."/>
            <person name="Bills G."/>
            <person name="Bluhm B."/>
            <person name="Cannon C."/>
            <person name="Castanera R."/>
            <person name="Culley D."/>
            <person name="Daum C."/>
            <person name="Ezra D."/>
            <person name="Gonzalez J."/>
            <person name="Henrissat B."/>
            <person name="Kuo A."/>
            <person name="Liang C."/>
            <person name="Lipzen A."/>
            <person name="Lutzoni F."/>
            <person name="Magnuson J."/>
            <person name="Mondo S."/>
            <person name="Nolan M."/>
            <person name="Ohm R."/>
            <person name="Pangilinan J."/>
            <person name="Park H.-J."/>
            <person name="Ramirez L."/>
            <person name="Alfaro M."/>
            <person name="Sun H."/>
            <person name="Tritt A."/>
            <person name="Yoshinaga Y."/>
            <person name="Zwiers L.-H."/>
            <person name="Turgeon B."/>
            <person name="Goodwin S."/>
            <person name="Spatafora J."/>
            <person name="Crous P."/>
            <person name="Grigoriev I."/>
        </authorList>
    </citation>
    <scope>NUCLEOTIDE SEQUENCE</scope>
    <source>
        <strain evidence="11">CBS 113979</strain>
    </source>
</reference>
<comment type="similarity">
    <text evidence="2 9">Belongs to the SLX4 family.</text>
</comment>
<evidence type="ECO:0000256" key="8">
    <source>
        <dbReference type="ARBA" id="ARBA00029496"/>
    </source>
</evidence>
<comment type="subcellular location">
    <subcellularLocation>
        <location evidence="1 9">Nucleus</location>
    </subcellularLocation>
</comment>
<proteinExistence type="inferred from homology"/>
<dbReference type="HAMAP" id="MF_03110">
    <property type="entry name" value="Endonuc_su_Slx4"/>
    <property type="match status" value="1"/>
</dbReference>
<feature type="region of interest" description="Disordered" evidence="10">
    <location>
        <begin position="1"/>
        <end position="79"/>
    </location>
</feature>
<evidence type="ECO:0000256" key="5">
    <source>
        <dbReference type="ARBA" id="ARBA00023172"/>
    </source>
</evidence>
<dbReference type="SMART" id="SM00384">
    <property type="entry name" value="AT_hook"/>
    <property type="match status" value="3"/>
</dbReference>
<dbReference type="InterPro" id="IPR018574">
    <property type="entry name" value="Structure-sp_endonuc_su_Slx4"/>
</dbReference>